<reference evidence="2" key="1">
    <citation type="submission" date="2008-05" db="EMBL/GenBank/DDBJ databases">
        <title>Isolation of an mRNA for F-box domain-containing protein from Caenorhabditis brenneri.</title>
        <authorList>
            <person name="Lian B.X."/>
            <person name="Vershon A.K."/>
            <person name="Nemeroff M.E."/>
        </authorList>
    </citation>
    <scope>NUCLEOTIDE SEQUENCE</scope>
</reference>
<dbReference type="InterPro" id="IPR041426">
    <property type="entry name" value="Mos1_HTH"/>
</dbReference>
<sequence>NKMPTPNFDEGTRRRLILGEFQYRRPVFESYKSLCWKIGKDTIPYQEFDFWFHRFAEGKMDLSYDRSLDPKAKELSDMPIEIVDNIVDRLGSVDRLTVRNVSQGLRALIDKRITAIKRISFNIYPDTCSVSIDDAETFYKKSSRRKTSKSSSHKQHVTSIEGPKSIKNSLIHLAHYLKNPNLKLKSLSIEIRKAEEFNDDKLENLEYFFDKFPMFLQSIDH</sequence>
<protein>
    <submittedName>
        <fullName evidence="2">FBXA-167</fullName>
    </submittedName>
</protein>
<dbReference type="Pfam" id="PF00646">
    <property type="entry name" value="F-box"/>
    <property type="match status" value="1"/>
</dbReference>
<organism evidence="2">
    <name type="scientific">Caenorhabditis brenneri</name>
    <name type="common">Nematode worm</name>
    <dbReference type="NCBI Taxonomy" id="135651"/>
    <lineage>
        <taxon>Eukaryota</taxon>
        <taxon>Metazoa</taxon>
        <taxon>Ecdysozoa</taxon>
        <taxon>Nematoda</taxon>
        <taxon>Chromadorea</taxon>
        <taxon>Rhabditida</taxon>
        <taxon>Rhabditina</taxon>
        <taxon>Rhabditomorpha</taxon>
        <taxon>Rhabditoidea</taxon>
        <taxon>Rhabditidae</taxon>
        <taxon>Peloderinae</taxon>
        <taxon>Caenorhabditis</taxon>
    </lineage>
</organism>
<evidence type="ECO:0000313" key="2">
    <source>
        <dbReference type="EMBL" id="ACE00315.1"/>
    </source>
</evidence>
<dbReference type="AlphaFoldDB" id="B3GNH5"/>
<name>B3GNH5_CAEBE</name>
<dbReference type="Pfam" id="PF17906">
    <property type="entry name" value="HTH_48"/>
    <property type="match status" value="1"/>
</dbReference>
<evidence type="ECO:0000259" key="1">
    <source>
        <dbReference type="PROSITE" id="PS50181"/>
    </source>
</evidence>
<dbReference type="EMBL" id="EU711270">
    <property type="protein sequence ID" value="ACE00315.1"/>
    <property type="molecule type" value="mRNA"/>
</dbReference>
<dbReference type="SMART" id="SM00256">
    <property type="entry name" value="FBOX"/>
    <property type="match status" value="1"/>
</dbReference>
<feature type="non-terminal residue" evidence="2">
    <location>
        <position position="221"/>
    </location>
</feature>
<dbReference type="PROSITE" id="PS50181">
    <property type="entry name" value="FBOX"/>
    <property type="match status" value="1"/>
</dbReference>
<dbReference type="CDD" id="cd22150">
    <property type="entry name" value="F-box_CeFBXA-like"/>
    <property type="match status" value="1"/>
</dbReference>
<proteinExistence type="evidence at transcript level"/>
<feature type="domain" description="F-box" evidence="1">
    <location>
        <begin position="72"/>
        <end position="119"/>
    </location>
</feature>
<feature type="non-terminal residue" evidence="2">
    <location>
        <position position="1"/>
    </location>
</feature>
<dbReference type="InterPro" id="IPR001810">
    <property type="entry name" value="F-box_dom"/>
</dbReference>
<accession>B3GNH5</accession>